<proteinExistence type="predicted"/>
<dbReference type="AlphaFoldDB" id="A0A839SS12"/>
<accession>A0A839SS12</accession>
<evidence type="ECO:0000313" key="2">
    <source>
        <dbReference type="Proteomes" id="UP000539265"/>
    </source>
</evidence>
<sequence length="50" mass="6118">SVSYAVDKCYCFLFFLQNKYFLINPPIILLDPKIWGEMKDQSENHFMWRQ</sequence>
<organism evidence="1 2">
    <name type="scientific">Mucilaginibacter gotjawali</name>
    <dbReference type="NCBI Taxonomy" id="1550579"/>
    <lineage>
        <taxon>Bacteria</taxon>
        <taxon>Pseudomonadati</taxon>
        <taxon>Bacteroidota</taxon>
        <taxon>Sphingobacteriia</taxon>
        <taxon>Sphingobacteriales</taxon>
        <taxon>Sphingobacteriaceae</taxon>
        <taxon>Mucilaginibacter</taxon>
    </lineage>
</organism>
<protein>
    <submittedName>
        <fullName evidence="1">Uncharacterized protein</fullName>
    </submittedName>
</protein>
<reference evidence="1" key="1">
    <citation type="submission" date="2020-08" db="EMBL/GenBank/DDBJ databases">
        <title>Genomic Encyclopedia of Type Strains, Phase III (KMG-III): the genomes of soil and plant-associated and newly described type strains.</title>
        <authorList>
            <person name="Whitman W."/>
        </authorList>
    </citation>
    <scope>NUCLEOTIDE SEQUENCE [LARGE SCALE GENOMIC DNA]</scope>
    <source>
        <strain evidence="1">CECT 8628</strain>
    </source>
</reference>
<comment type="caution">
    <text evidence="1">The sequence shown here is derived from an EMBL/GenBank/DDBJ whole genome shotgun (WGS) entry which is preliminary data.</text>
</comment>
<keyword evidence="2" id="KW-1185">Reference proteome</keyword>
<dbReference type="EMBL" id="JACHWX010000034">
    <property type="protein sequence ID" value="MBB3059147.1"/>
    <property type="molecule type" value="Genomic_DNA"/>
</dbReference>
<name>A0A839SS12_9SPHI</name>
<evidence type="ECO:0000313" key="1">
    <source>
        <dbReference type="EMBL" id="MBB3059147.1"/>
    </source>
</evidence>
<gene>
    <name evidence="1" type="ORF">FHS11_005608</name>
</gene>
<dbReference type="Proteomes" id="UP000539265">
    <property type="component" value="Unassembled WGS sequence"/>
</dbReference>
<feature type="non-terminal residue" evidence="1">
    <location>
        <position position="1"/>
    </location>
</feature>